<organism evidence="3">
    <name type="scientific">Camponotus floridanus</name>
    <name type="common">Florida carpenter ant</name>
    <dbReference type="NCBI Taxonomy" id="104421"/>
    <lineage>
        <taxon>Eukaryota</taxon>
        <taxon>Metazoa</taxon>
        <taxon>Ecdysozoa</taxon>
        <taxon>Arthropoda</taxon>
        <taxon>Hexapoda</taxon>
        <taxon>Insecta</taxon>
        <taxon>Pterygota</taxon>
        <taxon>Neoptera</taxon>
        <taxon>Endopterygota</taxon>
        <taxon>Hymenoptera</taxon>
        <taxon>Apocrita</taxon>
        <taxon>Aculeata</taxon>
        <taxon>Formicoidea</taxon>
        <taxon>Formicidae</taxon>
        <taxon>Formicinae</taxon>
        <taxon>Camponotus</taxon>
    </lineage>
</organism>
<protein>
    <submittedName>
        <fullName evidence="2">Uncharacterized protein</fullName>
    </submittedName>
</protein>
<dbReference type="Proteomes" id="UP000000311">
    <property type="component" value="Unassembled WGS sequence"/>
</dbReference>
<keyword evidence="3" id="KW-1185">Reference proteome</keyword>
<proteinExistence type="predicted"/>
<evidence type="ECO:0000313" key="3">
    <source>
        <dbReference type="Proteomes" id="UP000000311"/>
    </source>
</evidence>
<name>E2A896_CAMFO</name>
<sequence length="63" mass="6361">MTTITGTTGDPISMATVSGSTRIATSQFPSPLAAPTPSTAPVSESQILGTHQHRTVGITALIP</sequence>
<reference evidence="2 3" key="1">
    <citation type="journal article" date="2010" name="Science">
        <title>Genomic comparison of the ants Camponotus floridanus and Harpegnathos saltator.</title>
        <authorList>
            <person name="Bonasio R."/>
            <person name="Zhang G."/>
            <person name="Ye C."/>
            <person name="Mutti N.S."/>
            <person name="Fang X."/>
            <person name="Qin N."/>
            <person name="Donahue G."/>
            <person name="Yang P."/>
            <person name="Li Q."/>
            <person name="Li C."/>
            <person name="Zhang P."/>
            <person name="Huang Z."/>
            <person name="Berger S.L."/>
            <person name="Reinberg D."/>
            <person name="Wang J."/>
            <person name="Liebig J."/>
        </authorList>
    </citation>
    <scope>NUCLEOTIDE SEQUENCE [LARGE SCALE GENOMIC DNA]</scope>
    <source>
        <strain evidence="3">C129</strain>
    </source>
</reference>
<dbReference type="AlphaFoldDB" id="E2A896"/>
<evidence type="ECO:0000256" key="1">
    <source>
        <dbReference type="SAM" id="MobiDB-lite"/>
    </source>
</evidence>
<feature type="compositionally biased region" description="Low complexity" evidence="1">
    <location>
        <begin position="29"/>
        <end position="41"/>
    </location>
</feature>
<gene>
    <name evidence="2" type="ORF">EAG_08199</name>
</gene>
<accession>E2A896</accession>
<dbReference type="EMBL" id="GL437499">
    <property type="protein sequence ID" value="EFN70342.1"/>
    <property type="molecule type" value="Genomic_DNA"/>
</dbReference>
<evidence type="ECO:0000313" key="2">
    <source>
        <dbReference type="EMBL" id="EFN70342.1"/>
    </source>
</evidence>
<dbReference type="InParanoid" id="E2A896"/>
<feature type="region of interest" description="Disordered" evidence="1">
    <location>
        <begin position="26"/>
        <end position="63"/>
    </location>
</feature>